<reference evidence="1" key="1">
    <citation type="submission" date="2014-05" db="EMBL/GenBank/DDBJ databases">
        <authorList>
            <person name="Chronopoulou M."/>
        </authorList>
    </citation>
    <scope>NUCLEOTIDE SEQUENCE</scope>
    <source>
        <tissue evidence="1">Whole organism</tissue>
    </source>
</reference>
<dbReference type="AlphaFoldDB" id="A0A0K2VEG0"/>
<organism evidence="1">
    <name type="scientific">Lepeophtheirus salmonis</name>
    <name type="common">Salmon louse</name>
    <name type="synonym">Caligus salmonis</name>
    <dbReference type="NCBI Taxonomy" id="72036"/>
    <lineage>
        <taxon>Eukaryota</taxon>
        <taxon>Metazoa</taxon>
        <taxon>Ecdysozoa</taxon>
        <taxon>Arthropoda</taxon>
        <taxon>Crustacea</taxon>
        <taxon>Multicrustacea</taxon>
        <taxon>Hexanauplia</taxon>
        <taxon>Copepoda</taxon>
        <taxon>Siphonostomatoida</taxon>
        <taxon>Caligidae</taxon>
        <taxon>Lepeophtheirus</taxon>
    </lineage>
</organism>
<name>A0A0K2VEG0_LEPSM</name>
<sequence>MSSLTSNHLLQPAPDDFCRIDSNPLPRNGAFQGRQTLVADLAHLPLQLPLPVVITRIEVGGVGGPGDAIPESDVVGVEEVIGPHGDVCGC</sequence>
<proteinExistence type="predicted"/>
<dbReference type="EMBL" id="HACA01031522">
    <property type="protein sequence ID" value="CDW48883.1"/>
    <property type="molecule type" value="Transcribed_RNA"/>
</dbReference>
<evidence type="ECO:0000313" key="1">
    <source>
        <dbReference type="EMBL" id="CDW48883.1"/>
    </source>
</evidence>
<protein>
    <submittedName>
        <fullName evidence="1">Uncharacterized protein</fullName>
    </submittedName>
</protein>
<accession>A0A0K2VEG0</accession>